<accession>A0A5N6MP30</accession>
<keyword evidence="3" id="KW-1185">Reference proteome</keyword>
<dbReference type="OrthoDB" id="1915303at2759"/>
<dbReference type="EMBL" id="SZYD01000015">
    <property type="protein sequence ID" value="KAD3641923.1"/>
    <property type="molecule type" value="Genomic_DNA"/>
</dbReference>
<feature type="transmembrane region" description="Helical" evidence="1">
    <location>
        <begin position="201"/>
        <end position="220"/>
    </location>
</feature>
<protein>
    <submittedName>
        <fullName evidence="2">Uncharacterized protein</fullName>
    </submittedName>
</protein>
<comment type="caution">
    <text evidence="2">The sequence shown here is derived from an EMBL/GenBank/DDBJ whole genome shotgun (WGS) entry which is preliminary data.</text>
</comment>
<sequence>MNSYGYSYVGCMRIIDNFVDQMLNSGIDFNTSISFEDLEQLQFSCETEGKAETSDAVGKPMVWIGIYIAIASLFCILAMAADLWHGLRHKKLWFPCKYFTLNAASITVIAVTMKLPVDLTSGGSGPDQATKLGSLGFLCTMMANLMPSLASMDNRTLVANVAGLCVLVITIIANICIQIYTGAIENLSGLGEIYSCYICDFVMIAYIYMAMILLLLMIMISSSLTIPTSKEILESKYQNKISLSDQHIQISVVDKLRQHVRRYWVMAETSSPQFVTTSNPLSTASGVICVIVIAMNSIMLSFFKFGVKIYELDSPYKWSTLAILATQSIGVLVGAVAPISRCFWVFSFKFATNPNMNHYSVFKVDKYWTQKLHEWKQSPMVSFQSSNRSLRSLILCSKYIVLSLCIGFQKVIIISCKVIWLIVITVALSVINCLNRQKLLKAKWSDPTITSKIDDIEEDLSNYVVQMNNDMELAEKTLKRIAKSMSYFTLKAEKEQNKSLLELLGKSTGFEGVDIFDSDHVQPLLRVELVNSWSLPILTLTCIAIALPNIRKDEVESLVRSVVEGLSFTHLVEESLNNESKYVNIRKTTLILWHEFEYNGKWLDHPLPKDVFKGKTTIEIIKWFSDKAKETVTNYKEKESTNEEIEENHPHKLIAANSMYRITQTILVRYQNNIELPITKKQLFAHLSGMIADIFCACFTNIPRVITMRCQESVIEKREASVKVAARLLGKTRKIIERLEARDIPSMDDEKKAYIDEWRLYLKQSIP</sequence>
<feature type="transmembrane region" description="Helical" evidence="1">
    <location>
        <begin position="132"/>
        <end position="150"/>
    </location>
</feature>
<proteinExistence type="predicted"/>
<feature type="transmembrane region" description="Helical" evidence="1">
    <location>
        <begin position="61"/>
        <end position="80"/>
    </location>
</feature>
<evidence type="ECO:0000313" key="3">
    <source>
        <dbReference type="Proteomes" id="UP000326396"/>
    </source>
</evidence>
<feature type="transmembrane region" description="Helical" evidence="1">
    <location>
        <begin position="281"/>
        <end position="303"/>
    </location>
</feature>
<dbReference type="Proteomes" id="UP000326396">
    <property type="component" value="Linkage Group LG5"/>
</dbReference>
<keyword evidence="1" id="KW-0472">Membrane</keyword>
<feature type="transmembrane region" description="Helical" evidence="1">
    <location>
        <begin position="157"/>
        <end position="181"/>
    </location>
</feature>
<feature type="transmembrane region" description="Helical" evidence="1">
    <location>
        <begin position="323"/>
        <end position="346"/>
    </location>
</feature>
<dbReference type="PANTHER" id="PTHR35307">
    <property type="entry name" value="PROTEIN, PUTATIVE-RELATED"/>
    <property type="match status" value="1"/>
</dbReference>
<reference evidence="2 3" key="1">
    <citation type="submission" date="2019-05" db="EMBL/GenBank/DDBJ databases">
        <title>Mikania micrantha, genome provides insights into the molecular mechanism of rapid growth.</title>
        <authorList>
            <person name="Liu B."/>
        </authorList>
    </citation>
    <scope>NUCLEOTIDE SEQUENCE [LARGE SCALE GENOMIC DNA]</scope>
    <source>
        <strain evidence="2">NLD-2019</strain>
        <tissue evidence="2">Leaf</tissue>
    </source>
</reference>
<dbReference type="AlphaFoldDB" id="A0A5N6MP30"/>
<evidence type="ECO:0000313" key="2">
    <source>
        <dbReference type="EMBL" id="KAD3641923.1"/>
    </source>
</evidence>
<feature type="transmembrane region" description="Helical" evidence="1">
    <location>
        <begin position="92"/>
        <end position="112"/>
    </location>
</feature>
<keyword evidence="1" id="KW-0812">Transmembrane</keyword>
<evidence type="ECO:0000256" key="1">
    <source>
        <dbReference type="SAM" id="Phobius"/>
    </source>
</evidence>
<gene>
    <name evidence="2" type="ORF">E3N88_31147</name>
</gene>
<name>A0A5N6MP30_9ASTR</name>
<feature type="transmembrane region" description="Helical" evidence="1">
    <location>
        <begin position="418"/>
        <end position="435"/>
    </location>
</feature>
<keyword evidence="1" id="KW-1133">Transmembrane helix</keyword>
<dbReference type="PANTHER" id="PTHR35307:SF8">
    <property type="entry name" value="GUSTATORY RECEPTOR"/>
    <property type="match status" value="1"/>
</dbReference>
<organism evidence="2 3">
    <name type="scientific">Mikania micrantha</name>
    <name type="common">bitter vine</name>
    <dbReference type="NCBI Taxonomy" id="192012"/>
    <lineage>
        <taxon>Eukaryota</taxon>
        <taxon>Viridiplantae</taxon>
        <taxon>Streptophyta</taxon>
        <taxon>Embryophyta</taxon>
        <taxon>Tracheophyta</taxon>
        <taxon>Spermatophyta</taxon>
        <taxon>Magnoliopsida</taxon>
        <taxon>eudicotyledons</taxon>
        <taxon>Gunneridae</taxon>
        <taxon>Pentapetalae</taxon>
        <taxon>asterids</taxon>
        <taxon>campanulids</taxon>
        <taxon>Asterales</taxon>
        <taxon>Asteraceae</taxon>
        <taxon>Asteroideae</taxon>
        <taxon>Heliantheae alliance</taxon>
        <taxon>Eupatorieae</taxon>
        <taxon>Mikania</taxon>
    </lineage>
</organism>